<dbReference type="InterPro" id="IPR010090">
    <property type="entry name" value="Phage_tape_meas"/>
</dbReference>
<organism evidence="4 5">
    <name type="scientific">Pustulibacterium marinum</name>
    <dbReference type="NCBI Taxonomy" id="1224947"/>
    <lineage>
        <taxon>Bacteria</taxon>
        <taxon>Pseudomonadati</taxon>
        <taxon>Bacteroidota</taxon>
        <taxon>Flavobacteriia</taxon>
        <taxon>Flavobacteriales</taxon>
        <taxon>Flavobacteriaceae</taxon>
        <taxon>Pustulibacterium</taxon>
    </lineage>
</organism>
<protein>
    <submittedName>
        <fullName evidence="4">Phage tail tape measure protein, TP901 family, core region</fullName>
    </submittedName>
</protein>
<keyword evidence="5" id="KW-1185">Reference proteome</keyword>
<gene>
    <name evidence="4" type="ORF">SAMN05216480_10556</name>
</gene>
<keyword evidence="2" id="KW-0812">Transmembrane</keyword>
<dbReference type="PANTHER" id="PTHR45615">
    <property type="entry name" value="MYOSIN HEAVY CHAIN, NON-MUSCLE"/>
    <property type="match status" value="1"/>
</dbReference>
<dbReference type="RefSeq" id="WP_093024729.1">
    <property type="nucleotide sequence ID" value="NZ_FPBK01000005.1"/>
</dbReference>
<dbReference type="Pfam" id="PF10145">
    <property type="entry name" value="PhageMin_Tail"/>
    <property type="match status" value="1"/>
</dbReference>
<dbReference type="Proteomes" id="UP000199138">
    <property type="component" value="Unassembled WGS sequence"/>
</dbReference>
<reference evidence="4 5" key="1">
    <citation type="submission" date="2016-10" db="EMBL/GenBank/DDBJ databases">
        <authorList>
            <person name="de Groot N.N."/>
        </authorList>
    </citation>
    <scope>NUCLEOTIDE SEQUENCE [LARGE SCALE GENOMIC DNA]</scope>
    <source>
        <strain evidence="4 5">CGMCC 1.12333</strain>
    </source>
</reference>
<dbReference type="STRING" id="1224947.SAMN05216480_10556"/>
<evidence type="ECO:0000256" key="1">
    <source>
        <dbReference type="SAM" id="Coils"/>
    </source>
</evidence>
<feature type="coiled-coil region" evidence="1">
    <location>
        <begin position="881"/>
        <end position="985"/>
    </location>
</feature>
<evidence type="ECO:0000313" key="5">
    <source>
        <dbReference type="Proteomes" id="UP000199138"/>
    </source>
</evidence>
<dbReference type="OrthoDB" id="840436at2"/>
<feature type="transmembrane region" description="Helical" evidence="2">
    <location>
        <begin position="157"/>
        <end position="179"/>
    </location>
</feature>
<accession>A0A1I7GLC2</accession>
<dbReference type="EMBL" id="FPBK01000005">
    <property type="protein sequence ID" value="SFU49250.1"/>
    <property type="molecule type" value="Genomic_DNA"/>
</dbReference>
<evidence type="ECO:0000256" key="2">
    <source>
        <dbReference type="SAM" id="Phobius"/>
    </source>
</evidence>
<dbReference type="Gene3D" id="1.10.287.1490">
    <property type="match status" value="1"/>
</dbReference>
<keyword evidence="1" id="KW-0175">Coiled coil</keyword>
<dbReference type="NCBIfam" id="TIGR01760">
    <property type="entry name" value="tape_meas_TP901"/>
    <property type="match status" value="1"/>
</dbReference>
<name>A0A1I7GLC2_9FLAO</name>
<feature type="domain" description="Phage tail tape measure protein" evidence="3">
    <location>
        <begin position="209"/>
        <end position="397"/>
    </location>
</feature>
<sequence>MAKTITDEEIKLSIIINGDPAQKQLHDLDKSTRTLISDNKKLRDERRALEREGKKHTAEWKHLTSEINANQTEIDNNRAKMKGLQDQIGISGMTMKQLRSEARKLRVQLDNAVPGTAAYKKYEAELKVVSTRLDELKGKAALAKFSIKSLADGFNRYAALGASFIAFLTGVVLSIQNLIDISGKLSDAQADVQKTTGLTKDEVNELTKSFGLLKTRTARIELLKLAEEAGRLGIKGTENIQAFVTEANKMKVALGDDLGETAIRDVGKMVDIYRVGEQTGRDFAGSMNALGSAINEVSASGSNQAGFLVDYLKRQAGIASQARISAADNVAYAATFDEIGQSVEVSATAMNKVWADMFQDPSTYAKIAQMSVKDFSTLLQTDANEAMLLFLEGLNKDSSGLQILLEKMKDLEVGGSRGVAALAALSSSTNLLRERQQQSNKALEEATSLTNEYNLKNNNLAAMLEKVKRKVIGMVTPEGFVKWLEDSVTWFAKFIGAAEDADGSVGKWRKTLVFTAKIIAVITAALVTNVAWQKLVLLWTNRNTAGTVLYNAAVRARAVAEGIATVATQSYAAVTMLLSGNLKGAVQALRIMATTLKTTPWGLALAALSAVVVAYQMFSEEVTTASKIQKNINDVHVDALKRIDNEKRELEKLVGVIKDENTSMEDKETYLKRLNAIIPDHIGFITKENIATAEGKKILDAYTESLYKNARARAAQAKFDDLASQRIDIENTTSKDYNSSVDNFFESIWRKFGVESTHMKDRSDVEELVAKMLGIDAKTIERVIDKETGQVVGYANKKVEKLVAQTMAESGLDEKEKQLRDIDAQMKALEADIKTGSNVSSDGPKEGETQVIDGVTYVYRNGKWVPIVVTSPDAPKDNRYLKGLQKQLDDAYEAEKKAQNDRLQLISDGFQKEVLLEQENHKNKLHDLEARAKELQDLENQLNSDLADPSKKLTSEERSTIAATKAAIKEELAQINDQIESEEALHQNRLGTIYANGVSDAVKLAKEKYDREKVIRDTNYEEAYAALENNKKAQKALTEKYNQEELRAQEEFLKKLLKDYQVLLDDNGTGGLNLELLTEKQKQEILDKIAEIKKALAELRNKGGADPFASKGLDNRVDLLGMTAQDWSNLFNNLNKGKIQFEELYAVIGVLQKAWKTYNDYITASENAKMAQYEASQTAQKEALDKRLANGFINQRQYNDQLEQLENDLDKKKAELQYKQAKRERDLAIVSAITNTAQGVSKALTLAWPLSMVVASLVSAMGLAQVATIQKQTIAKGYEEGLYPDYVKREQDGKMFKASYGGKTKSGIVSKPTYFLAGEGSKPEIVIDNNAFRKMNPEVKDALIRELRGVKGFENGLYNDHLKRYEVPVGSSPKTSSSSSPTTDAILLKVMQVMEENTAVMSEIKERGIEARVSNKDYKSMKNIDEGVKNYKRIINKNIV</sequence>
<evidence type="ECO:0000313" key="4">
    <source>
        <dbReference type="EMBL" id="SFU49250.1"/>
    </source>
</evidence>
<feature type="coiled-coil region" evidence="1">
    <location>
        <begin position="32"/>
        <end position="87"/>
    </location>
</feature>
<dbReference type="PANTHER" id="PTHR45615:SF63">
    <property type="entry name" value="CHROMOSOME UNDETERMINED SCAFFOLD_10, WHOLE GENOME SHOTGUN SEQUENCE"/>
    <property type="match status" value="1"/>
</dbReference>
<keyword evidence="2" id="KW-0472">Membrane</keyword>
<evidence type="ECO:0000259" key="3">
    <source>
        <dbReference type="Pfam" id="PF10145"/>
    </source>
</evidence>
<feature type="coiled-coil region" evidence="1">
    <location>
        <begin position="1195"/>
        <end position="1222"/>
    </location>
</feature>
<keyword evidence="2" id="KW-1133">Transmembrane helix</keyword>
<proteinExistence type="predicted"/>